<accession>A0AAE0FH56</accession>
<feature type="signal peptide" evidence="2">
    <location>
        <begin position="1"/>
        <end position="26"/>
    </location>
</feature>
<reference evidence="3 4" key="1">
    <citation type="journal article" date="2015" name="Genome Biol. Evol.">
        <title>Comparative Genomics of a Bacterivorous Green Alga Reveals Evolutionary Causalities and Consequences of Phago-Mixotrophic Mode of Nutrition.</title>
        <authorList>
            <person name="Burns J.A."/>
            <person name="Paasch A."/>
            <person name="Narechania A."/>
            <person name="Kim E."/>
        </authorList>
    </citation>
    <scope>NUCLEOTIDE SEQUENCE [LARGE SCALE GENOMIC DNA]</scope>
    <source>
        <strain evidence="3 4">PLY_AMNH</strain>
    </source>
</reference>
<sequence length="306" mass="32240">MRLFSGKKMYIRRTALVNLLASVVHARLLMQGCEDLSSCHPPLSYEAPNPLLPLPPPQPASPPPSPPSFPPVPSPVPPPPPLRPSPPVDCGYFDTLCVSSLAELRHAAEAAGQNAGASEFYLIESLRLDGRPVDIHFAADLSLQISMWGQCTGARGNELCELDAAGRSTIFSIDSSALNHNHQLTIGRMRLVNAMAVDRVGGAILLAQSIQLVVRTCEFIDNWVESSGELAGGAAVGATKGGQVEFHDSLFMSNVVLANKSSVDALAGGGAVWVSSSSGHHPALVKALPPSGPETTFVLQIVGTNF</sequence>
<organism evidence="3 4">
    <name type="scientific">Cymbomonas tetramitiformis</name>
    <dbReference type="NCBI Taxonomy" id="36881"/>
    <lineage>
        <taxon>Eukaryota</taxon>
        <taxon>Viridiplantae</taxon>
        <taxon>Chlorophyta</taxon>
        <taxon>Pyramimonadophyceae</taxon>
        <taxon>Pyramimonadales</taxon>
        <taxon>Pyramimonadaceae</taxon>
        <taxon>Cymbomonas</taxon>
    </lineage>
</organism>
<feature type="chain" id="PRO_5042099553" description="Right handed beta helix domain-containing protein" evidence="2">
    <location>
        <begin position="27"/>
        <end position="306"/>
    </location>
</feature>
<name>A0AAE0FH56_9CHLO</name>
<proteinExistence type="predicted"/>
<evidence type="ECO:0008006" key="5">
    <source>
        <dbReference type="Google" id="ProtNLM"/>
    </source>
</evidence>
<dbReference type="Proteomes" id="UP001190700">
    <property type="component" value="Unassembled WGS sequence"/>
</dbReference>
<gene>
    <name evidence="3" type="ORF">CYMTET_31618</name>
</gene>
<protein>
    <recommendedName>
        <fullName evidence="5">Right handed beta helix domain-containing protein</fullName>
    </recommendedName>
</protein>
<dbReference type="EMBL" id="LGRX02018797">
    <property type="protein sequence ID" value="KAK3259380.1"/>
    <property type="molecule type" value="Genomic_DNA"/>
</dbReference>
<evidence type="ECO:0000256" key="2">
    <source>
        <dbReference type="SAM" id="SignalP"/>
    </source>
</evidence>
<keyword evidence="4" id="KW-1185">Reference proteome</keyword>
<evidence type="ECO:0000313" key="4">
    <source>
        <dbReference type="Proteomes" id="UP001190700"/>
    </source>
</evidence>
<comment type="caution">
    <text evidence="3">The sequence shown here is derived from an EMBL/GenBank/DDBJ whole genome shotgun (WGS) entry which is preliminary data.</text>
</comment>
<evidence type="ECO:0000256" key="1">
    <source>
        <dbReference type="SAM" id="MobiDB-lite"/>
    </source>
</evidence>
<keyword evidence="2" id="KW-0732">Signal</keyword>
<evidence type="ECO:0000313" key="3">
    <source>
        <dbReference type="EMBL" id="KAK3259380.1"/>
    </source>
</evidence>
<feature type="region of interest" description="Disordered" evidence="1">
    <location>
        <begin position="50"/>
        <end position="83"/>
    </location>
</feature>
<dbReference type="AlphaFoldDB" id="A0AAE0FH56"/>